<keyword evidence="4" id="KW-1185">Reference proteome</keyword>
<dbReference type="InterPro" id="IPR042099">
    <property type="entry name" value="ANL_N_sf"/>
</dbReference>
<dbReference type="InterPro" id="IPR000873">
    <property type="entry name" value="AMP-dep_synth/lig_dom"/>
</dbReference>
<dbReference type="Gene3D" id="3.30.300.30">
    <property type="match status" value="1"/>
</dbReference>
<dbReference type="InterPro" id="IPR020845">
    <property type="entry name" value="AMP-binding_CS"/>
</dbReference>
<evidence type="ECO:0000259" key="2">
    <source>
        <dbReference type="Pfam" id="PF13193"/>
    </source>
</evidence>
<gene>
    <name evidence="3" type="ORF">K7B10_11705</name>
</gene>
<dbReference type="Pfam" id="PF13193">
    <property type="entry name" value="AMP-binding_C"/>
    <property type="match status" value="1"/>
</dbReference>
<dbReference type="Gene3D" id="3.40.50.12780">
    <property type="entry name" value="N-terminal domain of ligase-like"/>
    <property type="match status" value="1"/>
</dbReference>
<dbReference type="PANTHER" id="PTHR45527:SF1">
    <property type="entry name" value="FATTY ACID SYNTHASE"/>
    <property type="match status" value="1"/>
</dbReference>
<evidence type="ECO:0000313" key="3">
    <source>
        <dbReference type="EMBL" id="MCC0095439.1"/>
    </source>
</evidence>
<proteinExistence type="predicted"/>
<protein>
    <submittedName>
        <fullName evidence="3">AMP-binding protein</fullName>
    </submittedName>
</protein>
<dbReference type="EMBL" id="JAINUL010000001">
    <property type="protein sequence ID" value="MCC0095439.1"/>
    <property type="molecule type" value="Genomic_DNA"/>
</dbReference>
<evidence type="ECO:0000313" key="4">
    <source>
        <dbReference type="Proteomes" id="UP001520654"/>
    </source>
</evidence>
<dbReference type="InterPro" id="IPR025110">
    <property type="entry name" value="AMP-bd_C"/>
</dbReference>
<dbReference type="InterPro" id="IPR045851">
    <property type="entry name" value="AMP-bd_C_sf"/>
</dbReference>
<dbReference type="Proteomes" id="UP001520654">
    <property type="component" value="Unassembled WGS sequence"/>
</dbReference>
<feature type="domain" description="AMP-dependent synthetase/ligase" evidence="1">
    <location>
        <begin position="21"/>
        <end position="365"/>
    </location>
</feature>
<dbReference type="PROSITE" id="PS00455">
    <property type="entry name" value="AMP_BINDING"/>
    <property type="match status" value="1"/>
</dbReference>
<evidence type="ECO:0000259" key="1">
    <source>
        <dbReference type="Pfam" id="PF00501"/>
    </source>
</evidence>
<dbReference type="SUPFAM" id="SSF56801">
    <property type="entry name" value="Acetyl-CoA synthetase-like"/>
    <property type="match status" value="1"/>
</dbReference>
<accession>A0ABS8E452</accession>
<feature type="domain" description="AMP-binding enzyme C-terminal" evidence="2">
    <location>
        <begin position="423"/>
        <end position="499"/>
    </location>
</feature>
<sequence>MLLNLWGGPATPNCLIDSFLEVVSERPDAVAVVDGETELTYARLRDWAGTVAALLTASGIGPHDRVAVTGPRSAAVVAAFLGTVAIGATYVPLDPEYPVKRLAHMLNDSEAKVLLYTGDEPGFETSAALLRIPEPESVAVDTRWQPVACHPDLPVYVIYTSGTTGWPKGVSIPHSCLDGMAAWQTSHSVRRDLRTGQFAPLNFDVCFQEVLGTLCGGGTLVIVPEKLRRDAFSLLDWLGENRIERLFLPYLALNMLAVAASAEDSLDHMALQEINTAGEQFVCTGPIREFFERLPACRLNNHYGQSESAMVTAHTLTGPASTWPALPPIGIPLPGCELLIDPVDPAEPEVGELLVAGLPVSLGYLNQEQLNAERFVTVDPSPQGHTRVFRTGDLVRLDDGVVQFLSRRDHDVKIRGFRVNLLEVDVWLLEQSGVVEAACVAVEAAQGSRTLRAVITVEEDAAPTDTDELLRRLAEVLPAPAVPVSITVVEALPRTASGKIDRQRIGRELLASAP</sequence>
<dbReference type="PANTHER" id="PTHR45527">
    <property type="entry name" value="NONRIBOSOMAL PEPTIDE SYNTHETASE"/>
    <property type="match status" value="1"/>
</dbReference>
<name>A0ABS8E452_9ACTN</name>
<organism evidence="3 4">
    <name type="scientific">Streptomyces flavotricini</name>
    <dbReference type="NCBI Taxonomy" id="66888"/>
    <lineage>
        <taxon>Bacteria</taxon>
        <taxon>Bacillati</taxon>
        <taxon>Actinomycetota</taxon>
        <taxon>Actinomycetes</taxon>
        <taxon>Kitasatosporales</taxon>
        <taxon>Streptomycetaceae</taxon>
        <taxon>Streptomyces</taxon>
    </lineage>
</organism>
<reference evidence="3 4" key="1">
    <citation type="submission" date="2021-08" db="EMBL/GenBank/DDBJ databases">
        <title>Genomic Architecture of Streptomyces flavotricini NGL1 and Streptomyces erythrochromogenes HMS4 With Differential Plant Beneficial attributes and laccase production capabilities.</title>
        <authorList>
            <person name="Salwan R."/>
            <person name="Kaur R."/>
            <person name="Sharma V."/>
        </authorList>
    </citation>
    <scope>NUCLEOTIDE SEQUENCE [LARGE SCALE GENOMIC DNA]</scope>
    <source>
        <strain evidence="3 4">NGL1</strain>
    </source>
</reference>
<dbReference type="RefSeq" id="WP_229336077.1">
    <property type="nucleotide sequence ID" value="NZ_JAINUL010000001.1"/>
</dbReference>
<dbReference type="Pfam" id="PF00501">
    <property type="entry name" value="AMP-binding"/>
    <property type="match status" value="1"/>
</dbReference>
<comment type="caution">
    <text evidence="3">The sequence shown here is derived from an EMBL/GenBank/DDBJ whole genome shotgun (WGS) entry which is preliminary data.</text>
</comment>